<proteinExistence type="predicted"/>
<comment type="caution">
    <text evidence="2">The sequence shown here is derived from an EMBL/GenBank/DDBJ whole genome shotgun (WGS) entry which is preliminary data.</text>
</comment>
<dbReference type="Proteomes" id="UP000541610">
    <property type="component" value="Unassembled WGS sequence"/>
</dbReference>
<sequence length="96" mass="9953">MSAVAPGVGEGSSSKAPSGRWCQTIPAYESLGFVELGKSTWSAEGLDVRTEEAVDTFKLGVAPVDMLTEVMSMTEQRPGFFGPTTSPEGGEGPVGL</sequence>
<accession>A0A7J6P6R6</accession>
<evidence type="ECO:0000256" key="1">
    <source>
        <dbReference type="SAM" id="MobiDB-lite"/>
    </source>
</evidence>
<name>A0A7J6P6R6_PEROL</name>
<reference evidence="2 3" key="1">
    <citation type="submission" date="2020-04" db="EMBL/GenBank/DDBJ databases">
        <title>Perkinsus olseni comparative genomics.</title>
        <authorList>
            <person name="Bogema D.R."/>
        </authorList>
    </citation>
    <scope>NUCLEOTIDE SEQUENCE [LARGE SCALE GENOMIC DNA]</scope>
    <source>
        <strain evidence="2">00978-12</strain>
    </source>
</reference>
<evidence type="ECO:0000313" key="3">
    <source>
        <dbReference type="Proteomes" id="UP000541610"/>
    </source>
</evidence>
<dbReference type="EMBL" id="JABANP010000086">
    <property type="protein sequence ID" value="KAF4691051.1"/>
    <property type="molecule type" value="Genomic_DNA"/>
</dbReference>
<evidence type="ECO:0000313" key="2">
    <source>
        <dbReference type="EMBL" id="KAF4691051.1"/>
    </source>
</evidence>
<dbReference type="AlphaFoldDB" id="A0A7J6P6R6"/>
<feature type="region of interest" description="Disordered" evidence="1">
    <location>
        <begin position="76"/>
        <end position="96"/>
    </location>
</feature>
<protein>
    <submittedName>
        <fullName evidence="2">Uncharacterized protein</fullName>
    </submittedName>
</protein>
<feature type="region of interest" description="Disordered" evidence="1">
    <location>
        <begin position="1"/>
        <end position="20"/>
    </location>
</feature>
<dbReference type="OrthoDB" id="10621850at2759"/>
<gene>
    <name evidence="2" type="ORF">FOZ60_016283</name>
</gene>
<organism evidence="2 3">
    <name type="scientific">Perkinsus olseni</name>
    <name type="common">Perkinsus atlanticus</name>
    <dbReference type="NCBI Taxonomy" id="32597"/>
    <lineage>
        <taxon>Eukaryota</taxon>
        <taxon>Sar</taxon>
        <taxon>Alveolata</taxon>
        <taxon>Perkinsozoa</taxon>
        <taxon>Perkinsea</taxon>
        <taxon>Perkinsida</taxon>
        <taxon>Perkinsidae</taxon>
        <taxon>Perkinsus</taxon>
    </lineage>
</organism>